<dbReference type="RefSeq" id="WP_261401893.1">
    <property type="nucleotide sequence ID" value="NZ_CP081869.1"/>
</dbReference>
<dbReference type="AlphaFoldDB" id="A0A9E6UK69"/>
<evidence type="ECO:0000313" key="2">
    <source>
        <dbReference type="Proteomes" id="UP000825701"/>
    </source>
</evidence>
<dbReference type="Proteomes" id="UP000825701">
    <property type="component" value="Chromosome"/>
</dbReference>
<accession>A0A9E6UK69</accession>
<dbReference type="KEGG" id="cmet:K6K41_18580"/>
<sequence length="56" mass="6025">MRDRDEVLGDVEVRKALGHGERVGLGQRSQAHACGFRGAGLVEKPRVESVVRLGLG</sequence>
<reference evidence="1" key="1">
    <citation type="submission" date="2021-08" db="EMBL/GenBank/DDBJ databases">
        <authorList>
            <person name="Zhang H."/>
            <person name="Xu M."/>
            <person name="Yu Z."/>
            <person name="Yang L."/>
            <person name="Cai Y."/>
        </authorList>
    </citation>
    <scope>NUCLEOTIDE SEQUENCE</scope>
    <source>
        <strain evidence="1">CHL1</strain>
    </source>
</reference>
<evidence type="ECO:0000313" key="1">
    <source>
        <dbReference type="EMBL" id="QZN98906.1"/>
    </source>
</evidence>
<gene>
    <name evidence="1" type="ORF">K6K41_18580</name>
</gene>
<dbReference type="EMBL" id="CP081869">
    <property type="protein sequence ID" value="QZN98906.1"/>
    <property type="molecule type" value="Genomic_DNA"/>
</dbReference>
<keyword evidence="2" id="KW-1185">Reference proteome</keyword>
<organism evidence="1 2">
    <name type="scientific">Chenggangzhangella methanolivorans</name>
    <dbReference type="NCBI Taxonomy" id="1437009"/>
    <lineage>
        <taxon>Bacteria</taxon>
        <taxon>Pseudomonadati</taxon>
        <taxon>Pseudomonadota</taxon>
        <taxon>Alphaproteobacteria</taxon>
        <taxon>Hyphomicrobiales</taxon>
        <taxon>Methylopilaceae</taxon>
        <taxon>Chenggangzhangella</taxon>
    </lineage>
</organism>
<name>A0A9E6UK69_9HYPH</name>
<proteinExistence type="predicted"/>
<protein>
    <submittedName>
        <fullName evidence="1">Uncharacterized protein</fullName>
    </submittedName>
</protein>